<name>A0A822ZQV2_NELNU</name>
<comment type="caution">
    <text evidence="2">The sequence shown here is derived from an EMBL/GenBank/DDBJ whole genome shotgun (WGS) entry which is preliminary data.</text>
</comment>
<dbReference type="Proteomes" id="UP000607653">
    <property type="component" value="Unassembled WGS sequence"/>
</dbReference>
<keyword evidence="1" id="KW-0812">Transmembrane</keyword>
<feature type="transmembrane region" description="Helical" evidence="1">
    <location>
        <begin position="67"/>
        <end position="84"/>
    </location>
</feature>
<feature type="transmembrane region" description="Helical" evidence="1">
    <location>
        <begin position="118"/>
        <end position="141"/>
    </location>
</feature>
<organism evidence="2 3">
    <name type="scientific">Nelumbo nucifera</name>
    <name type="common">Sacred lotus</name>
    <dbReference type="NCBI Taxonomy" id="4432"/>
    <lineage>
        <taxon>Eukaryota</taxon>
        <taxon>Viridiplantae</taxon>
        <taxon>Streptophyta</taxon>
        <taxon>Embryophyta</taxon>
        <taxon>Tracheophyta</taxon>
        <taxon>Spermatophyta</taxon>
        <taxon>Magnoliopsida</taxon>
        <taxon>Proteales</taxon>
        <taxon>Nelumbonaceae</taxon>
        <taxon>Nelumbo</taxon>
    </lineage>
</organism>
<sequence>MDSGSSTGVKASPVNHSVYNVRKSIRAALKVLFLVVFLGWLMLWIMLPTKTYKNKWTPKLSTNLLLFTFPIMFIAAFGCVYLHLGKKSDHNYYHDRKPAGASSRLAYWKRPVLVQSSLGIVTAMELAFSAMFIALMIWSLANYLNVSFQHLYADKKGVTT</sequence>
<protein>
    <submittedName>
        <fullName evidence="2">Uncharacterized protein</fullName>
    </submittedName>
</protein>
<proteinExistence type="predicted"/>
<evidence type="ECO:0000313" key="3">
    <source>
        <dbReference type="Proteomes" id="UP000607653"/>
    </source>
</evidence>
<keyword evidence="1" id="KW-0472">Membrane</keyword>
<evidence type="ECO:0000313" key="2">
    <source>
        <dbReference type="EMBL" id="DAD47267.1"/>
    </source>
</evidence>
<accession>A0A822ZQV2</accession>
<dbReference type="AlphaFoldDB" id="A0A822ZQV2"/>
<evidence type="ECO:0000256" key="1">
    <source>
        <dbReference type="SAM" id="Phobius"/>
    </source>
</evidence>
<dbReference type="EMBL" id="DUZY01000008">
    <property type="protein sequence ID" value="DAD47267.1"/>
    <property type="molecule type" value="Genomic_DNA"/>
</dbReference>
<reference evidence="2 3" key="1">
    <citation type="journal article" date="2020" name="Mol. Biol. Evol.">
        <title>Distinct Expression and Methylation Patterns for Genes with Different Fates following a Single Whole-Genome Duplication in Flowering Plants.</title>
        <authorList>
            <person name="Shi T."/>
            <person name="Rahmani R.S."/>
            <person name="Gugger P.F."/>
            <person name="Wang M."/>
            <person name="Li H."/>
            <person name="Zhang Y."/>
            <person name="Li Z."/>
            <person name="Wang Q."/>
            <person name="Van de Peer Y."/>
            <person name="Marchal K."/>
            <person name="Chen J."/>
        </authorList>
    </citation>
    <scope>NUCLEOTIDE SEQUENCE [LARGE SCALE GENOMIC DNA]</scope>
    <source>
        <tissue evidence="2">Leaf</tissue>
    </source>
</reference>
<keyword evidence="1" id="KW-1133">Transmembrane helix</keyword>
<keyword evidence="3" id="KW-1185">Reference proteome</keyword>
<feature type="transmembrane region" description="Helical" evidence="1">
    <location>
        <begin position="27"/>
        <end position="47"/>
    </location>
</feature>
<gene>
    <name evidence="2" type="ORF">HUJ06_017204</name>
</gene>